<dbReference type="Gene3D" id="1.10.1900.10">
    <property type="entry name" value="c-terminal domain of poly(a) binding protein"/>
    <property type="match status" value="1"/>
</dbReference>
<gene>
    <name evidence="3" type="ORF">DES48_104142</name>
</gene>
<evidence type="ECO:0000313" key="3">
    <source>
        <dbReference type="EMBL" id="RBO99467.1"/>
    </source>
</evidence>
<feature type="transmembrane region" description="Helical" evidence="1">
    <location>
        <begin position="165"/>
        <end position="189"/>
    </location>
</feature>
<protein>
    <submittedName>
        <fullName evidence="3">Putative membrane protein</fullName>
    </submittedName>
</protein>
<evidence type="ECO:0000313" key="4">
    <source>
        <dbReference type="Proteomes" id="UP000252254"/>
    </source>
</evidence>
<dbReference type="OrthoDB" id="1750748at2"/>
<feature type="domain" description="HAAS transmembrane region" evidence="2">
    <location>
        <begin position="92"/>
        <end position="204"/>
    </location>
</feature>
<feature type="transmembrane region" description="Helical" evidence="1">
    <location>
        <begin position="78"/>
        <end position="96"/>
    </location>
</feature>
<keyword evidence="4" id="KW-1185">Reference proteome</keyword>
<dbReference type="STRING" id="200904.GCA_900168775_02331"/>
<keyword evidence="1" id="KW-0812">Transmembrane</keyword>
<dbReference type="RefSeq" id="WP_113868385.1">
    <property type="nucleotide sequence ID" value="NZ_BAABQN010000003.1"/>
</dbReference>
<reference evidence="3 4" key="1">
    <citation type="submission" date="2018-06" db="EMBL/GenBank/DDBJ databases">
        <title>Genomic Encyclopedia of Type Strains, Phase IV (KMG-IV): sequencing the most valuable type-strain genomes for metagenomic binning, comparative biology and taxonomic classification.</title>
        <authorList>
            <person name="Goeker M."/>
        </authorList>
    </citation>
    <scope>NUCLEOTIDE SEQUENCE [LARGE SCALE GENOMIC DNA]</scope>
    <source>
        <strain evidence="3 4">DSM 15140</strain>
    </source>
</reference>
<organism evidence="3 4">
    <name type="scientific">Paraliobacillus ryukyuensis</name>
    <dbReference type="NCBI Taxonomy" id="200904"/>
    <lineage>
        <taxon>Bacteria</taxon>
        <taxon>Bacillati</taxon>
        <taxon>Bacillota</taxon>
        <taxon>Bacilli</taxon>
        <taxon>Bacillales</taxon>
        <taxon>Bacillaceae</taxon>
        <taxon>Paraliobacillus</taxon>
    </lineage>
</organism>
<dbReference type="SUPFAM" id="SSF158560">
    <property type="entry name" value="BH3980-like"/>
    <property type="match status" value="1"/>
</dbReference>
<accession>A0A366EAX1</accession>
<dbReference type="Proteomes" id="UP000252254">
    <property type="component" value="Unassembled WGS sequence"/>
</dbReference>
<evidence type="ECO:0000259" key="2">
    <source>
        <dbReference type="Pfam" id="PF08006"/>
    </source>
</evidence>
<feature type="transmembrane region" description="Helical" evidence="1">
    <location>
        <begin position="108"/>
        <end position="129"/>
    </location>
</feature>
<dbReference type="EMBL" id="QNRI01000004">
    <property type="protein sequence ID" value="RBO99467.1"/>
    <property type="molecule type" value="Genomic_DNA"/>
</dbReference>
<feature type="transmembrane region" description="Helical" evidence="1">
    <location>
        <begin position="221"/>
        <end position="241"/>
    </location>
</feature>
<comment type="caution">
    <text evidence="3">The sequence shown here is derived from an EMBL/GenBank/DDBJ whole genome shotgun (WGS) entry which is preliminary data.</text>
</comment>
<sequence length="247" mass="27797">MKLSKQSQAFLEDLRLYLFTSGKNEHEIEEIISELKDHLKQAEANGKSVDDIIEGTPKEYMQRIAGEMTLDWKSWIKYIPILLICLLSYDTLSNALNGGIRISLLELSGNIIIFILFSLMVIVIFKHVASTRLSKTTEYTWFAIIGGGPIFLYIALIYLDRLIATPIITFTTTGTIIAIVLAIAALIGFSIWSKTWITIIIPVILFLPDLILNQFQFNESLQSVASLVITFSALVGYLYVVNKKAKK</sequence>
<feature type="transmembrane region" description="Helical" evidence="1">
    <location>
        <begin position="141"/>
        <end position="159"/>
    </location>
</feature>
<dbReference type="PANTHER" id="PTHR41307">
    <property type="entry name" value="MEMBRANE PROTEIN-RELATED"/>
    <property type="match status" value="1"/>
</dbReference>
<keyword evidence="1" id="KW-1133">Transmembrane helix</keyword>
<feature type="transmembrane region" description="Helical" evidence="1">
    <location>
        <begin position="196"/>
        <end position="215"/>
    </location>
</feature>
<keyword evidence="1" id="KW-0472">Membrane</keyword>
<proteinExistence type="predicted"/>
<dbReference type="PANTHER" id="PTHR41307:SF1">
    <property type="entry name" value="MEMBRANE PROTEIN"/>
    <property type="match status" value="1"/>
</dbReference>
<name>A0A366EAX1_9BACI</name>
<dbReference type="InterPro" id="IPR012963">
    <property type="entry name" value="HAAS_TM"/>
</dbReference>
<evidence type="ECO:0000256" key="1">
    <source>
        <dbReference type="SAM" id="Phobius"/>
    </source>
</evidence>
<dbReference type="AlphaFoldDB" id="A0A366EAX1"/>
<dbReference type="Pfam" id="PF08006">
    <property type="entry name" value="HAAS_TM"/>
    <property type="match status" value="1"/>
</dbReference>